<comment type="similarity">
    <text evidence="2 7">Belongs to the ExbD/TolR family.</text>
</comment>
<sequence length="146" mass="14761">MRAPRQRAVRRFVLTPLVDVIFLLVIFFALSSRIAPFGLIPVTGHGVAAGDRPSGVAAPAPAAGPEPEATLVLSRGSVRIDARRLPLGDLAAEAARLEAEGIETVLVVTARSASAEDVAAALDALRGAGIAAVRLIAGPGGGADPS</sequence>
<evidence type="ECO:0000256" key="1">
    <source>
        <dbReference type="ARBA" id="ARBA00004162"/>
    </source>
</evidence>
<accession>A0ABS3J479</accession>
<evidence type="ECO:0000313" key="9">
    <source>
        <dbReference type="EMBL" id="MBO0904489.1"/>
    </source>
</evidence>
<evidence type="ECO:0000256" key="2">
    <source>
        <dbReference type="ARBA" id="ARBA00005811"/>
    </source>
</evidence>
<dbReference type="Pfam" id="PF02472">
    <property type="entry name" value="ExbD"/>
    <property type="match status" value="1"/>
</dbReference>
<evidence type="ECO:0000256" key="7">
    <source>
        <dbReference type="RuleBase" id="RU003879"/>
    </source>
</evidence>
<dbReference type="InterPro" id="IPR003400">
    <property type="entry name" value="ExbD"/>
</dbReference>
<keyword evidence="4 7" id="KW-0812">Transmembrane</keyword>
<keyword evidence="3" id="KW-1003">Cell membrane</keyword>
<dbReference type="Proteomes" id="UP000664288">
    <property type="component" value="Unassembled WGS sequence"/>
</dbReference>
<keyword evidence="7" id="KW-0653">Protein transport</keyword>
<evidence type="ECO:0000256" key="6">
    <source>
        <dbReference type="ARBA" id="ARBA00023136"/>
    </source>
</evidence>
<evidence type="ECO:0000256" key="3">
    <source>
        <dbReference type="ARBA" id="ARBA00022475"/>
    </source>
</evidence>
<dbReference type="EMBL" id="JAFMPY010000012">
    <property type="protein sequence ID" value="MBO0904489.1"/>
    <property type="molecule type" value="Genomic_DNA"/>
</dbReference>
<protein>
    <submittedName>
        <fullName evidence="9">Biopolymer transporter ExbD</fullName>
    </submittedName>
</protein>
<dbReference type="RefSeq" id="WP_207351131.1">
    <property type="nucleotide sequence ID" value="NZ_JAFMPY010000012.1"/>
</dbReference>
<keyword evidence="5 8" id="KW-1133">Transmembrane helix</keyword>
<keyword evidence="7" id="KW-0813">Transport</keyword>
<comment type="subcellular location">
    <subcellularLocation>
        <location evidence="1">Cell membrane</location>
        <topology evidence="1">Single-pass membrane protein</topology>
    </subcellularLocation>
    <subcellularLocation>
        <location evidence="7">Cell membrane</location>
        <topology evidence="7">Single-pass type II membrane protein</topology>
    </subcellularLocation>
</comment>
<comment type="caution">
    <text evidence="9">The sequence shown here is derived from an EMBL/GenBank/DDBJ whole genome shotgun (WGS) entry which is preliminary data.</text>
</comment>
<gene>
    <name evidence="9" type="ORF">J1C47_12635</name>
</gene>
<evidence type="ECO:0000313" key="10">
    <source>
        <dbReference type="Proteomes" id="UP000664288"/>
    </source>
</evidence>
<feature type="transmembrane region" description="Helical" evidence="8">
    <location>
        <begin position="12"/>
        <end position="30"/>
    </location>
</feature>
<evidence type="ECO:0000256" key="8">
    <source>
        <dbReference type="SAM" id="Phobius"/>
    </source>
</evidence>
<keyword evidence="6 8" id="KW-0472">Membrane</keyword>
<evidence type="ECO:0000256" key="5">
    <source>
        <dbReference type="ARBA" id="ARBA00022989"/>
    </source>
</evidence>
<keyword evidence="10" id="KW-1185">Reference proteome</keyword>
<name>A0ABS3J479_9HYPH</name>
<evidence type="ECO:0000256" key="4">
    <source>
        <dbReference type="ARBA" id="ARBA00022692"/>
    </source>
</evidence>
<proteinExistence type="inferred from homology"/>
<organism evidence="9 10">
    <name type="scientific">Jiella sonneratiae</name>
    <dbReference type="NCBI Taxonomy" id="2816856"/>
    <lineage>
        <taxon>Bacteria</taxon>
        <taxon>Pseudomonadati</taxon>
        <taxon>Pseudomonadota</taxon>
        <taxon>Alphaproteobacteria</taxon>
        <taxon>Hyphomicrobiales</taxon>
        <taxon>Aurantimonadaceae</taxon>
        <taxon>Jiella</taxon>
    </lineage>
</organism>
<reference evidence="9 10" key="1">
    <citation type="submission" date="2021-03" db="EMBL/GenBank/DDBJ databases">
        <title>Whole genome sequence of Jiella sp. MQZ13P-4.</title>
        <authorList>
            <person name="Tuo L."/>
        </authorList>
    </citation>
    <scope>NUCLEOTIDE SEQUENCE [LARGE SCALE GENOMIC DNA]</scope>
    <source>
        <strain evidence="9 10">MQZ13P-4</strain>
    </source>
</reference>